<keyword evidence="5 8" id="KW-0812">Transmembrane</keyword>
<proteinExistence type="inferred from homology"/>
<dbReference type="InterPro" id="IPR052017">
    <property type="entry name" value="TSUP"/>
</dbReference>
<evidence type="ECO:0000256" key="3">
    <source>
        <dbReference type="ARBA" id="ARBA00022448"/>
    </source>
</evidence>
<feature type="transmembrane region" description="Helical" evidence="8">
    <location>
        <begin position="12"/>
        <end position="33"/>
    </location>
</feature>
<keyword evidence="4 8" id="KW-1003">Cell membrane</keyword>
<evidence type="ECO:0000256" key="2">
    <source>
        <dbReference type="ARBA" id="ARBA00009142"/>
    </source>
</evidence>
<evidence type="ECO:0000256" key="4">
    <source>
        <dbReference type="ARBA" id="ARBA00022475"/>
    </source>
</evidence>
<feature type="transmembrane region" description="Helical" evidence="8">
    <location>
        <begin position="77"/>
        <end position="97"/>
    </location>
</feature>
<evidence type="ECO:0000256" key="8">
    <source>
        <dbReference type="RuleBase" id="RU363041"/>
    </source>
</evidence>
<comment type="caution">
    <text evidence="9">The sequence shown here is derived from an EMBL/GenBank/DDBJ whole genome shotgun (WGS) entry which is preliminary data.</text>
</comment>
<evidence type="ECO:0000256" key="6">
    <source>
        <dbReference type="ARBA" id="ARBA00022989"/>
    </source>
</evidence>
<dbReference type="AlphaFoldDB" id="A0A547PJY8"/>
<dbReference type="PANTHER" id="PTHR30269">
    <property type="entry name" value="TRANSMEMBRANE PROTEIN YFCA"/>
    <property type="match status" value="1"/>
</dbReference>
<feature type="transmembrane region" description="Helical" evidence="8">
    <location>
        <begin position="103"/>
        <end position="123"/>
    </location>
</feature>
<comment type="subcellular location">
    <subcellularLocation>
        <location evidence="1 8">Cell membrane</location>
        <topology evidence="1 8">Multi-pass membrane protein</topology>
    </subcellularLocation>
</comment>
<dbReference type="EMBL" id="VFSV01000073">
    <property type="protein sequence ID" value="TRD14475.1"/>
    <property type="molecule type" value="Genomic_DNA"/>
</dbReference>
<evidence type="ECO:0000256" key="5">
    <source>
        <dbReference type="ARBA" id="ARBA00022692"/>
    </source>
</evidence>
<feature type="transmembrane region" description="Helical" evidence="8">
    <location>
        <begin position="227"/>
        <end position="248"/>
    </location>
</feature>
<gene>
    <name evidence="9" type="ORF">FEV53_18870</name>
</gene>
<feature type="transmembrane region" description="Helical" evidence="8">
    <location>
        <begin position="173"/>
        <end position="191"/>
    </location>
</feature>
<dbReference type="PANTHER" id="PTHR30269:SF37">
    <property type="entry name" value="MEMBRANE TRANSPORTER PROTEIN"/>
    <property type="match status" value="1"/>
</dbReference>
<name>A0A547PJY8_9RHOB</name>
<comment type="similarity">
    <text evidence="2 8">Belongs to the 4-toluene sulfonate uptake permease (TSUP) (TC 2.A.102) family.</text>
</comment>
<dbReference type="GO" id="GO:0005886">
    <property type="term" value="C:plasma membrane"/>
    <property type="evidence" value="ECO:0007669"/>
    <property type="project" value="UniProtKB-SubCell"/>
</dbReference>
<dbReference type="RefSeq" id="WP_142836240.1">
    <property type="nucleotide sequence ID" value="NZ_VFSV01000073.1"/>
</dbReference>
<evidence type="ECO:0000256" key="7">
    <source>
        <dbReference type="ARBA" id="ARBA00023136"/>
    </source>
</evidence>
<keyword evidence="3" id="KW-0813">Transport</keyword>
<evidence type="ECO:0000313" key="10">
    <source>
        <dbReference type="Proteomes" id="UP000318590"/>
    </source>
</evidence>
<organism evidence="9 10">
    <name type="scientific">Palleronia caenipelagi</name>
    <dbReference type="NCBI Taxonomy" id="2489174"/>
    <lineage>
        <taxon>Bacteria</taxon>
        <taxon>Pseudomonadati</taxon>
        <taxon>Pseudomonadota</taxon>
        <taxon>Alphaproteobacteria</taxon>
        <taxon>Rhodobacterales</taxon>
        <taxon>Roseobacteraceae</taxon>
        <taxon>Palleronia</taxon>
    </lineage>
</organism>
<dbReference type="OrthoDB" id="7345770at2"/>
<evidence type="ECO:0000256" key="1">
    <source>
        <dbReference type="ARBA" id="ARBA00004651"/>
    </source>
</evidence>
<dbReference type="InterPro" id="IPR002781">
    <property type="entry name" value="TM_pro_TauE-like"/>
</dbReference>
<keyword evidence="7 8" id="KW-0472">Membrane</keyword>
<reference evidence="9 10" key="1">
    <citation type="submission" date="2019-06" db="EMBL/GenBank/DDBJ databases">
        <title>Paenimaribius caenipelagi gen. nov., sp. nov., isolated from a tidal flat.</title>
        <authorList>
            <person name="Yoon J.-H."/>
        </authorList>
    </citation>
    <scope>NUCLEOTIDE SEQUENCE [LARGE SCALE GENOMIC DNA]</scope>
    <source>
        <strain evidence="9 10">JBTF-M29</strain>
    </source>
</reference>
<feature type="transmembrane region" description="Helical" evidence="8">
    <location>
        <begin position="198"/>
        <end position="215"/>
    </location>
</feature>
<accession>A0A547PJY8</accession>
<dbReference type="Proteomes" id="UP000318590">
    <property type="component" value="Unassembled WGS sequence"/>
</dbReference>
<keyword evidence="6 8" id="KW-1133">Transmembrane helix</keyword>
<sequence length="249" mass="25914">MLDIADLSNGTLAFLAMSVFVAGLVRGFTGFAASATVMALATVVMAPIDLLPVCLLLELIASAFLVRGGIKEADYGLTIPLVGFAFIALPAGLYLTKTMDPDLSRLIVLGVVAGLAALQLARIPLPFGRGFASRAVVGVSAGLIQGLANAGGLVHALYVLALDLPPRTVRATMILGVMISGAMGVFWQVAMGILTVQALARVLLVFVPFVIGLWLGRAGFTPENEKFYRPISLALLIVLASGGILRLVV</sequence>
<protein>
    <recommendedName>
        <fullName evidence="8">Probable membrane transporter protein</fullName>
    </recommendedName>
</protein>
<feature type="transmembrane region" description="Helical" evidence="8">
    <location>
        <begin position="39"/>
        <end position="65"/>
    </location>
</feature>
<keyword evidence="10" id="KW-1185">Reference proteome</keyword>
<dbReference type="Pfam" id="PF01925">
    <property type="entry name" value="TauE"/>
    <property type="match status" value="1"/>
</dbReference>
<feature type="transmembrane region" description="Helical" evidence="8">
    <location>
        <begin position="135"/>
        <end position="161"/>
    </location>
</feature>
<evidence type="ECO:0000313" key="9">
    <source>
        <dbReference type="EMBL" id="TRD14475.1"/>
    </source>
</evidence>